<sequence>MTTWRPLTPPDLPAVEAMAAEVHPDFPEDAAVFAERQRLHPAGTWLLEMEGCPAGYLLSHPWRFRSLPPLNSLLGAIPEDADTYYLHDIALLPAARGSGAASRIVERMIDHARREGLASMSLVAVNGSIPFWVRHGFAVVDAPELEEKLRSYEDAARLMMRGL</sequence>
<dbReference type="PANTHER" id="PTHR43877">
    <property type="entry name" value="AMINOALKYLPHOSPHONATE N-ACETYLTRANSFERASE-RELATED-RELATED"/>
    <property type="match status" value="1"/>
</dbReference>
<comment type="caution">
    <text evidence="4">The sequence shown here is derived from an EMBL/GenBank/DDBJ whole genome shotgun (WGS) entry which is preliminary data.</text>
</comment>
<keyword evidence="1" id="KW-0808">Transferase</keyword>
<keyword evidence="5" id="KW-1185">Reference proteome</keyword>
<dbReference type="SUPFAM" id="SSF55729">
    <property type="entry name" value="Acyl-CoA N-acyltransferases (Nat)"/>
    <property type="match status" value="1"/>
</dbReference>
<dbReference type="Proteomes" id="UP000602745">
    <property type="component" value="Unassembled WGS sequence"/>
</dbReference>
<reference evidence="4" key="2">
    <citation type="submission" date="2020-09" db="EMBL/GenBank/DDBJ databases">
        <authorList>
            <person name="Sun Q."/>
            <person name="Sedlacek I."/>
        </authorList>
    </citation>
    <scope>NUCLEOTIDE SEQUENCE</scope>
    <source>
        <strain evidence="4">CCM 7684</strain>
    </source>
</reference>
<feature type="domain" description="N-acetyltransferase" evidence="3">
    <location>
        <begin position="2"/>
        <end position="163"/>
    </location>
</feature>
<evidence type="ECO:0000256" key="1">
    <source>
        <dbReference type="ARBA" id="ARBA00022679"/>
    </source>
</evidence>
<evidence type="ECO:0000313" key="4">
    <source>
        <dbReference type="EMBL" id="GGE51771.1"/>
    </source>
</evidence>
<dbReference type="PROSITE" id="PS51186">
    <property type="entry name" value="GNAT"/>
    <property type="match status" value="1"/>
</dbReference>
<evidence type="ECO:0000259" key="3">
    <source>
        <dbReference type="PROSITE" id="PS51186"/>
    </source>
</evidence>
<name>A0A8J2YLG2_9RHOB</name>
<dbReference type="GO" id="GO:0016747">
    <property type="term" value="F:acyltransferase activity, transferring groups other than amino-acyl groups"/>
    <property type="evidence" value="ECO:0007669"/>
    <property type="project" value="InterPro"/>
</dbReference>
<evidence type="ECO:0000256" key="2">
    <source>
        <dbReference type="ARBA" id="ARBA00023315"/>
    </source>
</evidence>
<evidence type="ECO:0000313" key="5">
    <source>
        <dbReference type="Proteomes" id="UP000602745"/>
    </source>
</evidence>
<dbReference type="Gene3D" id="3.40.630.30">
    <property type="match status" value="1"/>
</dbReference>
<proteinExistence type="predicted"/>
<accession>A0A8J2YLG2</accession>
<dbReference type="CDD" id="cd04301">
    <property type="entry name" value="NAT_SF"/>
    <property type="match status" value="1"/>
</dbReference>
<gene>
    <name evidence="4" type="ORF">GCM10007276_31040</name>
</gene>
<dbReference type="InterPro" id="IPR000182">
    <property type="entry name" value="GNAT_dom"/>
</dbReference>
<reference evidence="4" key="1">
    <citation type="journal article" date="2014" name="Int. J. Syst. Evol. Microbiol.">
        <title>Complete genome sequence of Corynebacterium casei LMG S-19264T (=DSM 44701T), isolated from a smear-ripened cheese.</title>
        <authorList>
            <consortium name="US DOE Joint Genome Institute (JGI-PGF)"/>
            <person name="Walter F."/>
            <person name="Albersmeier A."/>
            <person name="Kalinowski J."/>
            <person name="Ruckert C."/>
        </authorList>
    </citation>
    <scope>NUCLEOTIDE SEQUENCE</scope>
    <source>
        <strain evidence="4">CCM 7684</strain>
    </source>
</reference>
<dbReference type="EMBL" id="BMCP01000005">
    <property type="protein sequence ID" value="GGE51771.1"/>
    <property type="molecule type" value="Genomic_DNA"/>
</dbReference>
<dbReference type="PANTHER" id="PTHR43877:SF2">
    <property type="entry name" value="AMINOALKYLPHOSPHONATE N-ACETYLTRANSFERASE-RELATED"/>
    <property type="match status" value="1"/>
</dbReference>
<protein>
    <submittedName>
        <fullName evidence="4">N-acetyltransferase</fullName>
    </submittedName>
</protein>
<keyword evidence="2" id="KW-0012">Acyltransferase</keyword>
<organism evidence="4 5">
    <name type="scientific">Agaricicola taiwanensis</name>
    <dbReference type="NCBI Taxonomy" id="591372"/>
    <lineage>
        <taxon>Bacteria</taxon>
        <taxon>Pseudomonadati</taxon>
        <taxon>Pseudomonadota</taxon>
        <taxon>Alphaproteobacteria</taxon>
        <taxon>Rhodobacterales</taxon>
        <taxon>Paracoccaceae</taxon>
        <taxon>Agaricicola</taxon>
    </lineage>
</organism>
<dbReference type="Pfam" id="PF00583">
    <property type="entry name" value="Acetyltransf_1"/>
    <property type="match status" value="1"/>
</dbReference>
<dbReference type="InterPro" id="IPR050832">
    <property type="entry name" value="Bact_Acetyltransf"/>
</dbReference>
<dbReference type="AlphaFoldDB" id="A0A8J2YLG2"/>
<dbReference type="RefSeq" id="WP_188410737.1">
    <property type="nucleotide sequence ID" value="NZ_BMCP01000005.1"/>
</dbReference>
<dbReference type="InterPro" id="IPR016181">
    <property type="entry name" value="Acyl_CoA_acyltransferase"/>
</dbReference>